<dbReference type="Gene3D" id="1.10.8.10">
    <property type="entry name" value="DNA helicase RuvA subunit, C-terminal domain"/>
    <property type="match status" value="1"/>
</dbReference>
<dbReference type="InterPro" id="IPR008921">
    <property type="entry name" value="DNA_pol3_clamp-load_cplx_C"/>
</dbReference>
<proteinExistence type="predicted"/>
<evidence type="ECO:0000256" key="2">
    <source>
        <dbReference type="ARBA" id="ARBA00014363"/>
    </source>
</evidence>
<feature type="domain" description="DNA polymerase III subunit delta' AAA+ ATPase lid" evidence="11">
    <location>
        <begin position="167"/>
        <end position="205"/>
    </location>
</feature>
<dbReference type="SUPFAM" id="SSF52540">
    <property type="entry name" value="P-loop containing nucleoside triphosphate hydrolases"/>
    <property type="match status" value="1"/>
</dbReference>
<dbReference type="PANTHER" id="PTHR11669">
    <property type="entry name" value="REPLICATION FACTOR C / DNA POLYMERASE III GAMMA-TAU SUBUNIT"/>
    <property type="match status" value="1"/>
</dbReference>
<evidence type="ECO:0000313" key="12">
    <source>
        <dbReference type="EMBL" id="MBT0726609.1"/>
    </source>
</evidence>
<comment type="function">
    <text evidence="8">DNA polymerase III is a complex, multichain enzyme responsible for most of the replicative synthesis in bacteria. This DNA polymerase also exhibits 3' to 5' exonuclease activity.</text>
</comment>
<dbReference type="InterPro" id="IPR050238">
    <property type="entry name" value="DNA_Rep/Repair_Clamp_Loader"/>
</dbReference>
<keyword evidence="13" id="KW-1185">Reference proteome</keyword>
<comment type="caution">
    <text evidence="12">The sequence shown here is derived from an EMBL/GenBank/DDBJ whole genome shotgun (WGS) entry which is preliminary data.</text>
</comment>
<dbReference type="InterPro" id="IPR048731">
    <property type="entry name" value="HolB_lid-gammaproteobact"/>
</dbReference>
<feature type="domain" description="DNA polymerase III delta subunit C-terminal" evidence="10">
    <location>
        <begin position="209"/>
        <end position="321"/>
    </location>
</feature>
<protein>
    <recommendedName>
        <fullName evidence="2">DNA polymerase III subunit delta'</fullName>
        <ecNumber evidence="1">2.7.7.7</ecNumber>
    </recommendedName>
</protein>
<dbReference type="NCBIfam" id="TIGR00678">
    <property type="entry name" value="holB"/>
    <property type="match status" value="1"/>
</dbReference>
<keyword evidence="5" id="KW-0235">DNA replication</keyword>
<comment type="catalytic activity">
    <reaction evidence="9">
        <text>DNA(n) + a 2'-deoxyribonucleoside 5'-triphosphate = DNA(n+1) + diphosphate</text>
        <dbReference type="Rhea" id="RHEA:22508"/>
        <dbReference type="Rhea" id="RHEA-COMP:17339"/>
        <dbReference type="Rhea" id="RHEA-COMP:17340"/>
        <dbReference type="ChEBI" id="CHEBI:33019"/>
        <dbReference type="ChEBI" id="CHEBI:61560"/>
        <dbReference type="ChEBI" id="CHEBI:173112"/>
        <dbReference type="EC" id="2.7.7.7"/>
    </reaction>
</comment>
<comment type="subunit">
    <text evidence="7">DNA polymerase III contains a core (composed of alpha, epsilon and theta chains) that associates with a tau subunit. This core dimerizes to form the POLIII' complex. PolIII' associates with the gamma complex (composed of gamma, delta, delta', psi and chi chains) and with the beta chain to form the complete DNA polymerase III complex.</text>
</comment>
<name>A0ABS5T2N9_9GAMM</name>
<evidence type="ECO:0000256" key="5">
    <source>
        <dbReference type="ARBA" id="ARBA00022705"/>
    </source>
</evidence>
<gene>
    <name evidence="12" type="primary">holB</name>
    <name evidence="12" type="ORF">HGT73_04300</name>
</gene>
<dbReference type="PANTHER" id="PTHR11669:SF8">
    <property type="entry name" value="DNA POLYMERASE III SUBUNIT DELTA"/>
    <property type="match status" value="1"/>
</dbReference>
<evidence type="ECO:0000256" key="9">
    <source>
        <dbReference type="ARBA" id="ARBA00049244"/>
    </source>
</evidence>
<evidence type="ECO:0000256" key="8">
    <source>
        <dbReference type="ARBA" id="ARBA00037724"/>
    </source>
</evidence>
<dbReference type="Gene3D" id="3.40.50.300">
    <property type="entry name" value="P-loop containing nucleotide triphosphate hydrolases"/>
    <property type="match status" value="1"/>
</dbReference>
<accession>A0ABS5T2N9</accession>
<keyword evidence="4 12" id="KW-0548">Nucleotidyltransferase</keyword>
<dbReference type="Pfam" id="PF21500">
    <property type="entry name" value="HolB_lid"/>
    <property type="match status" value="1"/>
</dbReference>
<evidence type="ECO:0000256" key="1">
    <source>
        <dbReference type="ARBA" id="ARBA00012417"/>
    </source>
</evidence>
<keyword evidence="6" id="KW-0239">DNA-directed DNA polymerase</keyword>
<dbReference type="InterPro" id="IPR004622">
    <property type="entry name" value="DNA_pol_HolB"/>
</dbReference>
<sequence length="325" mass="36387">MQWFPWLTPYYKQIIQQHQIGHAHPALLLQAHAGMGVDALVWGIARWLLCETPQEHKACGHCHGCQLMLADNHPDWYPLAVEKGKNIIGIDVVRETCEKIWHSPQQGGARVIWIENAQQLSESAVNALLKTVEEPPANCWFLFSTPQASQLPATLRSRCVQVTLTPPNEAQGLAWLAREHPLPQPELQTALRLSGGAPAQALAFIESPRWQERSALAEALQSALPQQPMLLLPLLVGEACTEKIYWLMAYLLDALKLQRGGAAWLTHIENQAASQYLSTLMDELSLQAILRQWRECHTLLTQTPQVNAELVVSDALLVWETALQK</sequence>
<dbReference type="InterPro" id="IPR027417">
    <property type="entry name" value="P-loop_NTPase"/>
</dbReference>
<evidence type="ECO:0000256" key="4">
    <source>
        <dbReference type="ARBA" id="ARBA00022695"/>
    </source>
</evidence>
<dbReference type="EC" id="2.7.7.7" evidence="1"/>
<dbReference type="Pfam" id="PF13177">
    <property type="entry name" value="DNA_pol3_delta2"/>
    <property type="match status" value="1"/>
</dbReference>
<dbReference type="InterPro" id="IPR015199">
    <property type="entry name" value="DNA_pol_III_delta_C"/>
</dbReference>
<dbReference type="GO" id="GO:0003887">
    <property type="term" value="F:DNA-directed DNA polymerase activity"/>
    <property type="evidence" value="ECO:0007669"/>
    <property type="project" value="UniProtKB-EC"/>
</dbReference>
<dbReference type="Gene3D" id="1.20.272.10">
    <property type="match status" value="1"/>
</dbReference>
<keyword evidence="3 12" id="KW-0808">Transferase</keyword>
<organism evidence="12 13">
    <name type="scientific">Rosenbergiella australiborealis</name>
    <dbReference type="NCBI Taxonomy" id="1544696"/>
    <lineage>
        <taxon>Bacteria</taxon>
        <taxon>Pseudomonadati</taxon>
        <taxon>Pseudomonadota</taxon>
        <taxon>Gammaproteobacteria</taxon>
        <taxon>Enterobacterales</taxon>
        <taxon>Erwiniaceae</taxon>
        <taxon>Rosenbergiella</taxon>
    </lineage>
</organism>
<evidence type="ECO:0000256" key="3">
    <source>
        <dbReference type="ARBA" id="ARBA00022679"/>
    </source>
</evidence>
<evidence type="ECO:0000259" key="10">
    <source>
        <dbReference type="Pfam" id="PF09115"/>
    </source>
</evidence>
<evidence type="ECO:0000313" key="13">
    <source>
        <dbReference type="Proteomes" id="UP000786875"/>
    </source>
</evidence>
<dbReference type="EMBL" id="JABBFO010000002">
    <property type="protein sequence ID" value="MBT0726609.1"/>
    <property type="molecule type" value="Genomic_DNA"/>
</dbReference>
<dbReference type="RefSeq" id="WP_214212514.1">
    <property type="nucleotide sequence ID" value="NZ_JAKZKB010000022.1"/>
</dbReference>
<evidence type="ECO:0000259" key="11">
    <source>
        <dbReference type="Pfam" id="PF21500"/>
    </source>
</evidence>
<dbReference type="SUPFAM" id="SSF48019">
    <property type="entry name" value="post-AAA+ oligomerization domain-like"/>
    <property type="match status" value="1"/>
</dbReference>
<reference evidence="12 13" key="1">
    <citation type="submission" date="2020-04" db="EMBL/GenBank/DDBJ databases">
        <title>Genome sequencing of Rosenbergiella species.</title>
        <authorList>
            <person name="Alvarez-Perez S."/>
            <person name="Lievens B."/>
        </authorList>
    </citation>
    <scope>NUCLEOTIDE SEQUENCE [LARGE SCALE GENOMIC DNA]</scope>
    <source>
        <strain evidence="12 13">CdVSA20.1</strain>
    </source>
</reference>
<evidence type="ECO:0000256" key="6">
    <source>
        <dbReference type="ARBA" id="ARBA00022932"/>
    </source>
</evidence>
<evidence type="ECO:0000256" key="7">
    <source>
        <dbReference type="ARBA" id="ARBA00026073"/>
    </source>
</evidence>
<dbReference type="Proteomes" id="UP000786875">
    <property type="component" value="Unassembled WGS sequence"/>
</dbReference>
<dbReference type="Pfam" id="PF09115">
    <property type="entry name" value="DNApol3-delta_C"/>
    <property type="match status" value="1"/>
</dbReference>